<organism evidence="1 2">
    <name type="scientific">Opisthorchis viverrini</name>
    <name type="common">Southeast Asian liver fluke</name>
    <dbReference type="NCBI Taxonomy" id="6198"/>
    <lineage>
        <taxon>Eukaryota</taxon>
        <taxon>Metazoa</taxon>
        <taxon>Spiralia</taxon>
        <taxon>Lophotrochozoa</taxon>
        <taxon>Platyhelminthes</taxon>
        <taxon>Trematoda</taxon>
        <taxon>Digenea</taxon>
        <taxon>Opisthorchiida</taxon>
        <taxon>Opisthorchiata</taxon>
        <taxon>Opisthorchiidae</taxon>
        <taxon>Opisthorchis</taxon>
    </lineage>
</organism>
<name>A0A074ZF16_OPIVI</name>
<protein>
    <submittedName>
        <fullName evidence="1">Uncharacterized protein</fullName>
    </submittedName>
</protein>
<dbReference type="AlphaFoldDB" id="A0A074ZF16"/>
<dbReference type="RefSeq" id="XP_009170350.1">
    <property type="nucleotide sequence ID" value="XM_009172086.1"/>
</dbReference>
<reference evidence="1 2" key="1">
    <citation type="submission" date="2013-11" db="EMBL/GenBank/DDBJ databases">
        <title>Opisthorchis viverrini - life in the bile duct.</title>
        <authorList>
            <person name="Young N.D."/>
            <person name="Nagarajan N."/>
            <person name="Lin S.J."/>
            <person name="Korhonen P.K."/>
            <person name="Jex A.R."/>
            <person name="Hall R.S."/>
            <person name="Safavi-Hemami H."/>
            <person name="Kaewkong W."/>
            <person name="Bertrand D."/>
            <person name="Gao S."/>
            <person name="Seet Q."/>
            <person name="Wongkham S."/>
            <person name="Teh B.T."/>
            <person name="Wongkham C."/>
            <person name="Intapan P.M."/>
            <person name="Maleewong W."/>
            <person name="Yang X."/>
            <person name="Hu M."/>
            <person name="Wang Z."/>
            <person name="Hofmann A."/>
            <person name="Sternberg P.W."/>
            <person name="Tan P."/>
            <person name="Wang J."/>
            <person name="Gasser R.B."/>
        </authorList>
    </citation>
    <scope>NUCLEOTIDE SEQUENCE [LARGE SCALE GENOMIC DNA]</scope>
</reference>
<dbReference type="Proteomes" id="UP000054324">
    <property type="component" value="Unassembled WGS sequence"/>
</dbReference>
<sequence length="107" mass="12141">MDIPAEELEVSTCVNGVEASLSFIWLQHTAYPGGYEAPMPNTDLKNRTNVDSANTKANWAKFWVKHTVLYAMARKTSNYTHLSHLIDSQEYELTLKLPNTQLILKKS</sequence>
<dbReference type="EMBL" id="KL596763">
    <property type="protein sequence ID" value="KER25886.1"/>
    <property type="molecule type" value="Genomic_DNA"/>
</dbReference>
<dbReference type="KEGG" id="ovi:T265_06741"/>
<dbReference type="CTD" id="20320920"/>
<dbReference type="GeneID" id="20320920"/>
<accession>A0A074ZF16</accession>
<gene>
    <name evidence="1" type="ORF">T265_06741</name>
</gene>
<proteinExistence type="predicted"/>
<evidence type="ECO:0000313" key="1">
    <source>
        <dbReference type="EMBL" id="KER25886.1"/>
    </source>
</evidence>
<evidence type="ECO:0000313" key="2">
    <source>
        <dbReference type="Proteomes" id="UP000054324"/>
    </source>
</evidence>
<keyword evidence="2" id="KW-1185">Reference proteome</keyword>